<organism evidence="2 3">
    <name type="scientific">Trypanosoma rangeli</name>
    <dbReference type="NCBI Taxonomy" id="5698"/>
    <lineage>
        <taxon>Eukaryota</taxon>
        <taxon>Discoba</taxon>
        <taxon>Euglenozoa</taxon>
        <taxon>Kinetoplastea</taxon>
        <taxon>Metakinetoplastina</taxon>
        <taxon>Trypanosomatida</taxon>
        <taxon>Trypanosomatidae</taxon>
        <taxon>Trypanosoma</taxon>
        <taxon>Herpetosoma</taxon>
    </lineage>
</organism>
<comment type="caution">
    <text evidence="2">The sequence shown here is derived from an EMBL/GenBank/DDBJ whole genome shotgun (WGS) entry which is preliminary data.</text>
</comment>
<dbReference type="GeneID" id="40327231"/>
<feature type="region of interest" description="Disordered" evidence="1">
    <location>
        <begin position="80"/>
        <end position="101"/>
    </location>
</feature>
<accession>A0A422NQ70</accession>
<evidence type="ECO:0000313" key="2">
    <source>
        <dbReference type="EMBL" id="RNF07554.1"/>
    </source>
</evidence>
<dbReference type="AlphaFoldDB" id="A0A422NQ70"/>
<dbReference type="EMBL" id="MKGL01000084">
    <property type="protein sequence ID" value="RNF07554.1"/>
    <property type="molecule type" value="Genomic_DNA"/>
</dbReference>
<keyword evidence="2" id="KW-0808">Transferase</keyword>
<dbReference type="RefSeq" id="XP_029239900.1">
    <property type="nucleotide sequence ID" value="XM_029380274.1"/>
</dbReference>
<evidence type="ECO:0000313" key="3">
    <source>
        <dbReference type="Proteomes" id="UP000283634"/>
    </source>
</evidence>
<evidence type="ECO:0000256" key="1">
    <source>
        <dbReference type="SAM" id="MobiDB-lite"/>
    </source>
</evidence>
<protein>
    <submittedName>
        <fullName evidence="2">Glycosyltransferase</fullName>
        <ecNumber evidence="2">2.4.-.-</ecNumber>
    </submittedName>
</protein>
<dbReference type="OMA" id="APWNFAH"/>
<keyword evidence="2" id="KW-0328">Glycosyltransferase</keyword>
<sequence>MSPRCLWRATVTLVAAVSFFWLLAFDLGTPALLEEDSAVGAHRRTAAFFLHASMDAAPPVEDRDAYSSLYCVGHKFNDPQRATAASSSYPGGSVRGRREPVDGAVETERVDVVVNGVFLPDFTDNESSTDTDITLGSAESYFYPIYNRTCLYTFVYFDNKRNKFLFYLQNTSTHRRLLAAGKLKLPPVSLSSRPLELPRVKAKALRQKSQWAFTYSPVVVLGRHPCEQVKQARRKRQDEVAVPFHNMLVAYFVPTVAPWNFAHTLLCDLFGFFWGSMELQRVFAHTFPAEVKFLSEALPEAQLIAASFRYFPQHKLPNSNKAFAFMSRRPAIYDLALPSGLYRGLLAGTGTKSWSWVTTAYAASGSPALWYAFRHYIIRHTGAQQPSHRSKAFPALSDPQRPLRVSICHKRDKRGIVNDEELILFLRKQFGSAMNNVEFLLESIVSHSAKEQVEMMLATDIFVCNEGTLATIFFLMNPGSVFVAIPLVYHLPHLHRHNMPSPDTWWSLPDLIRVDPRFNTGGNIDWFPPAIPWVRLTWYSEIPLSETSIQQPLRGLHNYMPDYNVRINLERFASAMQRSIAFVRGRGTLWNVNFASTPSNQHAASLNVGQDAVHSGVASFEERHQYVTVSLESTNLTYIVNNISLRRIFYLHESLAESHRFRGRAHRPPNYSVTADQCRRLLHLRPELATSFNTALCRYGMSWLCELFVNGRYPQRFFHDKWRLSHGRCGGEESWPEYWRRRPEALRRAVMARAAEASMPLLDLGEATDYFFDMREQLNLSQYLYFSREDLEASYRATNLGPHLKVEEDAVQRLFG</sequence>
<keyword evidence="3" id="KW-1185">Reference proteome</keyword>
<reference evidence="2 3" key="1">
    <citation type="journal article" date="2018" name="BMC Genomics">
        <title>Genomic comparison of Trypanosoma conorhini and Trypanosoma rangeli to Trypanosoma cruzi strains of high and low virulence.</title>
        <authorList>
            <person name="Bradwell K.R."/>
            <person name="Koparde V.N."/>
            <person name="Matveyev A.V."/>
            <person name="Serrano M.G."/>
            <person name="Alves J.M."/>
            <person name="Parikh H."/>
            <person name="Huang B."/>
            <person name="Lee V."/>
            <person name="Espinosa-Alvarez O."/>
            <person name="Ortiz P.A."/>
            <person name="Costa-Martins A.G."/>
            <person name="Teixeira M.M."/>
            <person name="Buck G.A."/>
        </authorList>
    </citation>
    <scope>NUCLEOTIDE SEQUENCE [LARGE SCALE GENOMIC DNA]</scope>
    <source>
        <strain evidence="2 3">AM80</strain>
    </source>
</reference>
<proteinExistence type="predicted"/>
<gene>
    <name evidence="2" type="ORF">TraAM80_03298</name>
</gene>
<dbReference type="GO" id="GO:0016757">
    <property type="term" value="F:glycosyltransferase activity"/>
    <property type="evidence" value="ECO:0007669"/>
    <property type="project" value="UniProtKB-KW"/>
</dbReference>
<dbReference type="VEuPathDB" id="TriTrypDB:TRSC58_02151"/>
<dbReference type="Proteomes" id="UP000283634">
    <property type="component" value="Unassembled WGS sequence"/>
</dbReference>
<dbReference type="OrthoDB" id="241989at2759"/>
<dbReference type="EC" id="2.4.-.-" evidence="2"/>
<name>A0A422NQ70_TRYRA</name>